<dbReference type="GO" id="GO:0052689">
    <property type="term" value="F:carboxylic ester hydrolase activity"/>
    <property type="evidence" value="ECO:0007669"/>
    <property type="project" value="TreeGrafter"/>
</dbReference>
<dbReference type="Pfam" id="PF12146">
    <property type="entry name" value="Hydrolase_4"/>
    <property type="match status" value="1"/>
</dbReference>
<dbReference type="AlphaFoldDB" id="A0A843SCS4"/>
<gene>
    <name evidence="2" type="ORF">GEV01_02335</name>
</gene>
<organism evidence="2 3">
    <name type="scientific">Rugamonas rivuli</name>
    <dbReference type="NCBI Taxonomy" id="2743358"/>
    <lineage>
        <taxon>Bacteria</taxon>
        <taxon>Pseudomonadati</taxon>
        <taxon>Pseudomonadota</taxon>
        <taxon>Betaproteobacteria</taxon>
        <taxon>Burkholderiales</taxon>
        <taxon>Oxalobacteraceae</taxon>
        <taxon>Telluria group</taxon>
        <taxon>Rugamonas</taxon>
    </lineage>
</organism>
<dbReference type="Proteomes" id="UP000444318">
    <property type="component" value="Unassembled WGS sequence"/>
</dbReference>
<evidence type="ECO:0000259" key="1">
    <source>
        <dbReference type="Pfam" id="PF12146"/>
    </source>
</evidence>
<reference evidence="2 3" key="1">
    <citation type="submission" date="2019-10" db="EMBL/GenBank/DDBJ databases">
        <title>Two novel species isolated from a subtropical stream in China.</title>
        <authorList>
            <person name="Lu H."/>
        </authorList>
    </citation>
    <scope>NUCLEOTIDE SEQUENCE [LARGE SCALE GENOMIC DNA]</scope>
    <source>
        <strain evidence="2 3">FT103W</strain>
    </source>
</reference>
<dbReference type="InterPro" id="IPR022742">
    <property type="entry name" value="Hydrolase_4"/>
</dbReference>
<dbReference type="EMBL" id="WHUF01000001">
    <property type="protein sequence ID" value="MQA18346.1"/>
    <property type="molecule type" value="Genomic_DNA"/>
</dbReference>
<dbReference type="SUPFAM" id="SSF53474">
    <property type="entry name" value="alpha/beta-Hydrolases"/>
    <property type="match status" value="1"/>
</dbReference>
<keyword evidence="2" id="KW-0378">Hydrolase</keyword>
<name>A0A843SCS4_9BURK</name>
<keyword evidence="3" id="KW-1185">Reference proteome</keyword>
<sequence length="282" mass="31242">MNGQRRAVYFSCSDCWLVGVVDLPAVPKPRGVLIVTGGPQYRVGSHRHFVLMAQELAASGIPVMRFDYRGMGDSEGDPHNFEQVDDDLDAAIAEFFRLMPVMKELVLWGLCDGATAAACHAARDPRVAGLVMLNPWVRTEHGHARATLRHYYVQRLLERGFWRKLAGGTLHIGRTVHSVIELAAAARQRPNAGESAKSAPSLPQRLHRALSEFQGRILIVLSGADLGAREFSALPDHHPHWRKLLAGPRVQLSHVPHANHTFSSKHWRADVSAACLAWISSW</sequence>
<dbReference type="NCBIfam" id="TIGR03100">
    <property type="entry name" value="hydr1_PEP"/>
    <property type="match status" value="1"/>
</dbReference>
<dbReference type="InterPro" id="IPR017531">
    <property type="entry name" value="Hydrolase-1_PEP"/>
</dbReference>
<proteinExistence type="predicted"/>
<evidence type="ECO:0000313" key="2">
    <source>
        <dbReference type="EMBL" id="MQA18346.1"/>
    </source>
</evidence>
<dbReference type="InterPro" id="IPR053145">
    <property type="entry name" value="AB_hydrolase_Est10"/>
</dbReference>
<evidence type="ECO:0000313" key="3">
    <source>
        <dbReference type="Proteomes" id="UP000444318"/>
    </source>
</evidence>
<dbReference type="PANTHER" id="PTHR43265:SF1">
    <property type="entry name" value="ESTERASE ESTD"/>
    <property type="match status" value="1"/>
</dbReference>
<dbReference type="InterPro" id="IPR029058">
    <property type="entry name" value="AB_hydrolase_fold"/>
</dbReference>
<feature type="domain" description="Serine aminopeptidase S33" evidence="1">
    <location>
        <begin position="29"/>
        <end position="150"/>
    </location>
</feature>
<protein>
    <submittedName>
        <fullName evidence="2">Hydrolase 1, exosortase A system-associated</fullName>
    </submittedName>
</protein>
<dbReference type="RefSeq" id="WP_152801307.1">
    <property type="nucleotide sequence ID" value="NZ_WHUF01000001.1"/>
</dbReference>
<accession>A0A843SCS4</accession>
<dbReference type="PANTHER" id="PTHR43265">
    <property type="entry name" value="ESTERASE ESTD"/>
    <property type="match status" value="1"/>
</dbReference>
<dbReference type="Gene3D" id="3.40.50.1820">
    <property type="entry name" value="alpha/beta hydrolase"/>
    <property type="match status" value="1"/>
</dbReference>
<comment type="caution">
    <text evidence="2">The sequence shown here is derived from an EMBL/GenBank/DDBJ whole genome shotgun (WGS) entry which is preliminary data.</text>
</comment>